<dbReference type="SUPFAM" id="SSF109854">
    <property type="entry name" value="DinB/YfiT-like putative metalloenzymes"/>
    <property type="match status" value="1"/>
</dbReference>
<dbReference type="Pfam" id="PF12867">
    <property type="entry name" value="DinB_2"/>
    <property type="match status" value="1"/>
</dbReference>
<gene>
    <name evidence="2" type="ORF">rosag_12140</name>
</gene>
<evidence type="ECO:0000259" key="1">
    <source>
        <dbReference type="Pfam" id="PF12867"/>
    </source>
</evidence>
<evidence type="ECO:0000313" key="2">
    <source>
        <dbReference type="EMBL" id="GLC24701.1"/>
    </source>
</evidence>
<dbReference type="RefSeq" id="WP_284349148.1">
    <property type="nucleotide sequence ID" value="NZ_BRXS01000002.1"/>
</dbReference>
<dbReference type="EMBL" id="BRXS01000002">
    <property type="protein sequence ID" value="GLC24701.1"/>
    <property type="molecule type" value="Genomic_DNA"/>
</dbReference>
<name>A0AA37V5Y2_9BACT</name>
<organism evidence="2 3">
    <name type="scientific">Roseisolibacter agri</name>
    <dbReference type="NCBI Taxonomy" id="2014610"/>
    <lineage>
        <taxon>Bacteria</taxon>
        <taxon>Pseudomonadati</taxon>
        <taxon>Gemmatimonadota</taxon>
        <taxon>Gemmatimonadia</taxon>
        <taxon>Gemmatimonadales</taxon>
        <taxon>Gemmatimonadaceae</taxon>
        <taxon>Roseisolibacter</taxon>
    </lineage>
</organism>
<dbReference type="AlphaFoldDB" id="A0AA37V5Y2"/>
<reference evidence="2" key="1">
    <citation type="submission" date="2022-08" db="EMBL/GenBank/DDBJ databases">
        <title>Draft genome sequencing of Roseisolibacter agri AW1220.</title>
        <authorList>
            <person name="Tobiishi Y."/>
            <person name="Tonouchi A."/>
        </authorList>
    </citation>
    <scope>NUCLEOTIDE SEQUENCE</scope>
    <source>
        <strain evidence="2">AW1220</strain>
    </source>
</reference>
<dbReference type="Gene3D" id="1.20.120.450">
    <property type="entry name" value="dinb family like domain"/>
    <property type="match status" value="1"/>
</dbReference>
<dbReference type="InterPro" id="IPR024775">
    <property type="entry name" value="DinB-like"/>
</dbReference>
<dbReference type="InterPro" id="IPR034660">
    <property type="entry name" value="DinB/YfiT-like"/>
</dbReference>
<comment type="caution">
    <text evidence="2">The sequence shown here is derived from an EMBL/GenBank/DDBJ whole genome shotgun (WGS) entry which is preliminary data.</text>
</comment>
<keyword evidence="3" id="KW-1185">Reference proteome</keyword>
<protein>
    <recommendedName>
        <fullName evidence="1">DinB-like domain-containing protein</fullName>
    </recommendedName>
</protein>
<proteinExistence type="predicted"/>
<dbReference type="Proteomes" id="UP001161325">
    <property type="component" value="Unassembled WGS sequence"/>
</dbReference>
<feature type="domain" description="DinB-like" evidence="1">
    <location>
        <begin position="14"/>
        <end position="161"/>
    </location>
</feature>
<sequence length="171" mass="19592">MEDPMSEPPYAARLRAVIDAAEPRLLALDAAATARRPAPGAWSPREIVGHLIDSASHNHQRFVRARWQDDLVFDGYAQDAWVDAQRYVDADWRELVALWALYNRHVARVMSATPDAVRTREHARHALDRIAWRTVPADRPATLDYFMADYVGHLEHHLRQVLGDDWALRTP</sequence>
<accession>A0AA37V5Y2</accession>
<evidence type="ECO:0000313" key="3">
    <source>
        <dbReference type="Proteomes" id="UP001161325"/>
    </source>
</evidence>